<protein>
    <recommendedName>
        <fullName evidence="4">Actin cortical patch SUR7/pH-response regulator PalI</fullName>
    </recommendedName>
</protein>
<keyword evidence="1" id="KW-1133">Transmembrane helix</keyword>
<name>A0A1L7WX63_9HELO</name>
<sequence>METPKSRRVRLTALVPFAFLIVSFVLTLLAVLSGSAPGMFENSNLLTVNSSTVGQNIVKFTPATNTGKRSSILDPFGLSTSSTTKSSSAPSSTATGGLAGGLQGILGQIGDVFNGVVQNITDDLDSGLTKIETEVASSITKYLGISDYYSLHMNNICMGSYANASNPGSTYSSEKCMSYSNATSGLSNINIPSSIKIANTNISAPILSSVSGAGGTLGSAVTILTKAIFASFVISLIGSSISALGSLLSFLLPQNSILIYINLGFSLLGFTFHAIGTAAATAAVAAINSAANSIGNDISLYSKAGSQFLVFVWISFGLMLVSSLYWSTVWFVEVRTWSVRLRRRTIEEVGNYSGLLGEVGRDFKAESKLEIGKEDVKIGSYF</sequence>
<keyword evidence="3" id="KW-1185">Reference proteome</keyword>
<feature type="transmembrane region" description="Helical" evidence="1">
    <location>
        <begin position="227"/>
        <end position="252"/>
    </location>
</feature>
<evidence type="ECO:0000313" key="2">
    <source>
        <dbReference type="EMBL" id="CZR57366.1"/>
    </source>
</evidence>
<dbReference type="PANTHER" id="PTHR28019">
    <property type="entry name" value="CELL MEMBRANE PROTEIN YLR413W-RELATED"/>
    <property type="match status" value="1"/>
</dbReference>
<evidence type="ECO:0000313" key="3">
    <source>
        <dbReference type="Proteomes" id="UP000184330"/>
    </source>
</evidence>
<dbReference type="GO" id="GO:0031505">
    <property type="term" value="P:fungal-type cell wall organization"/>
    <property type="evidence" value="ECO:0007669"/>
    <property type="project" value="TreeGrafter"/>
</dbReference>
<dbReference type="GO" id="GO:0005886">
    <property type="term" value="C:plasma membrane"/>
    <property type="evidence" value="ECO:0007669"/>
    <property type="project" value="TreeGrafter"/>
</dbReference>
<dbReference type="Pfam" id="PF06687">
    <property type="entry name" value="SUR7"/>
    <property type="match status" value="1"/>
</dbReference>
<dbReference type="AlphaFoldDB" id="A0A1L7WX63"/>
<evidence type="ECO:0008006" key="4">
    <source>
        <dbReference type="Google" id="ProtNLM"/>
    </source>
</evidence>
<feature type="transmembrane region" description="Helical" evidence="1">
    <location>
        <begin position="259"/>
        <end position="287"/>
    </location>
</feature>
<proteinExistence type="predicted"/>
<reference evidence="2 3" key="1">
    <citation type="submission" date="2016-03" db="EMBL/GenBank/DDBJ databases">
        <authorList>
            <person name="Ploux O."/>
        </authorList>
    </citation>
    <scope>NUCLEOTIDE SEQUENCE [LARGE SCALE GENOMIC DNA]</scope>
    <source>
        <strain evidence="2 3">UAMH 11012</strain>
    </source>
</reference>
<feature type="transmembrane region" description="Helical" evidence="1">
    <location>
        <begin position="307"/>
        <end position="332"/>
    </location>
</feature>
<dbReference type="PANTHER" id="PTHR28019:SF7">
    <property type="entry name" value="SUR7 PROTEIN"/>
    <property type="match status" value="1"/>
</dbReference>
<dbReference type="InterPro" id="IPR009571">
    <property type="entry name" value="SUR7/Rim9-like_fungi"/>
</dbReference>
<dbReference type="InterPro" id="IPR052413">
    <property type="entry name" value="SUR7_domain"/>
</dbReference>
<dbReference type="EMBL" id="FJOG01000009">
    <property type="protein sequence ID" value="CZR57366.1"/>
    <property type="molecule type" value="Genomic_DNA"/>
</dbReference>
<gene>
    <name evidence="2" type="ORF">PAC_07255</name>
</gene>
<accession>A0A1L7WX63</accession>
<dbReference type="OrthoDB" id="4159154at2759"/>
<keyword evidence="1" id="KW-0812">Transmembrane</keyword>
<keyword evidence="1" id="KW-0472">Membrane</keyword>
<evidence type="ECO:0000256" key="1">
    <source>
        <dbReference type="SAM" id="Phobius"/>
    </source>
</evidence>
<dbReference type="GO" id="GO:0051285">
    <property type="term" value="C:cell cortex of cell tip"/>
    <property type="evidence" value="ECO:0007669"/>
    <property type="project" value="TreeGrafter"/>
</dbReference>
<dbReference type="Proteomes" id="UP000184330">
    <property type="component" value="Unassembled WGS sequence"/>
</dbReference>
<organism evidence="2 3">
    <name type="scientific">Phialocephala subalpina</name>
    <dbReference type="NCBI Taxonomy" id="576137"/>
    <lineage>
        <taxon>Eukaryota</taxon>
        <taxon>Fungi</taxon>
        <taxon>Dikarya</taxon>
        <taxon>Ascomycota</taxon>
        <taxon>Pezizomycotina</taxon>
        <taxon>Leotiomycetes</taxon>
        <taxon>Helotiales</taxon>
        <taxon>Mollisiaceae</taxon>
        <taxon>Phialocephala</taxon>
        <taxon>Phialocephala fortinii species complex</taxon>
    </lineage>
</organism>